<feature type="compositionally biased region" description="Basic and acidic residues" evidence="1">
    <location>
        <begin position="15"/>
        <end position="30"/>
    </location>
</feature>
<reference evidence="2" key="1">
    <citation type="submission" date="2023-08" db="EMBL/GenBank/DDBJ databases">
        <title>Pelteobagrus vachellii genome.</title>
        <authorList>
            <person name="Liu H."/>
        </authorList>
    </citation>
    <scope>NUCLEOTIDE SEQUENCE</scope>
    <source>
        <strain evidence="2">PRFRI_2022a</strain>
        <tissue evidence="2">Muscle</tissue>
    </source>
</reference>
<evidence type="ECO:0000313" key="3">
    <source>
        <dbReference type="Proteomes" id="UP001187315"/>
    </source>
</evidence>
<evidence type="ECO:0000256" key="1">
    <source>
        <dbReference type="SAM" id="MobiDB-lite"/>
    </source>
</evidence>
<protein>
    <submittedName>
        <fullName evidence="2">Uncharacterized protein</fullName>
    </submittedName>
</protein>
<dbReference type="AlphaFoldDB" id="A0AA88LSH4"/>
<dbReference type="Proteomes" id="UP001187315">
    <property type="component" value="Unassembled WGS sequence"/>
</dbReference>
<dbReference type="EMBL" id="JAVHJS010000021">
    <property type="protein sequence ID" value="KAK2823242.1"/>
    <property type="molecule type" value="Genomic_DNA"/>
</dbReference>
<sequence length="128" mass="13521">MITIRPGKGNGAVSKSRDSTKAQTPEGEHLRRAVNLLESGRGHSGERFSVSAALQSSFASVNVSALDSSIRKGKGKKMSTKVSLSVTKDDDVCGNHNDRSHGETSGKKDRFWSGVVKTSGDPQMSSSG</sequence>
<accession>A0AA88LSH4</accession>
<evidence type="ECO:0000313" key="2">
    <source>
        <dbReference type="EMBL" id="KAK2823242.1"/>
    </source>
</evidence>
<feature type="region of interest" description="Disordered" evidence="1">
    <location>
        <begin position="65"/>
        <end position="128"/>
    </location>
</feature>
<gene>
    <name evidence="2" type="ORF">Q7C36_019842</name>
</gene>
<comment type="caution">
    <text evidence="2">The sequence shown here is derived from an EMBL/GenBank/DDBJ whole genome shotgun (WGS) entry which is preliminary data.</text>
</comment>
<keyword evidence="3" id="KW-1185">Reference proteome</keyword>
<feature type="region of interest" description="Disordered" evidence="1">
    <location>
        <begin position="1"/>
        <end position="30"/>
    </location>
</feature>
<organism evidence="2 3">
    <name type="scientific">Tachysurus vachellii</name>
    <name type="common">Darkbarbel catfish</name>
    <name type="synonym">Pelteobagrus vachellii</name>
    <dbReference type="NCBI Taxonomy" id="175792"/>
    <lineage>
        <taxon>Eukaryota</taxon>
        <taxon>Metazoa</taxon>
        <taxon>Chordata</taxon>
        <taxon>Craniata</taxon>
        <taxon>Vertebrata</taxon>
        <taxon>Euteleostomi</taxon>
        <taxon>Actinopterygii</taxon>
        <taxon>Neopterygii</taxon>
        <taxon>Teleostei</taxon>
        <taxon>Ostariophysi</taxon>
        <taxon>Siluriformes</taxon>
        <taxon>Bagridae</taxon>
        <taxon>Tachysurus</taxon>
    </lineage>
</organism>
<name>A0AA88LSH4_TACVA</name>
<feature type="compositionally biased region" description="Basic and acidic residues" evidence="1">
    <location>
        <begin position="87"/>
        <end position="111"/>
    </location>
</feature>
<proteinExistence type="predicted"/>